<sequence>MRDSKSEPRIHKFAGLAEPAALFWRRLHDYLNWERKNLRLVIDWIVALYIIVPFGLLAGRYYYGFWHGEIPIVMQNLPLIVLLLLPLLSALASRPILLLNPADAVFLRQRPGWLRNVISRAAVMFTVFQGAKAALIMALLLPFLRELYLLPWGGVAALYLAVWALHLAAGMTAHFAGIFRRERLKGSAALAALLAISALFLWAAVSGTAASLAAAAVLGAAAGIMMQRRVALSHHFEESAAADVAVRLRFAALLLARAVERPQPPKRRSLLLRRSGPLLPRFAGSWRTRQIADAALKSSLRENGYAAMYLRFAVISVAGVAVGPIWVGWVVTPLILLLFSMWLRGLWLRFIDHAFPPVASLDRGIADSACAPAVGIQMLPLAFALTACLGVKVFGAWWGALVFGLPGAAVGVLLAFTLSIFWHKKE</sequence>
<name>A0ABQ2LAR7_9BACL</name>
<accession>A0ABQ2LAR7</accession>
<feature type="transmembrane region" description="Helical" evidence="1">
    <location>
        <begin position="121"/>
        <end position="144"/>
    </location>
</feature>
<evidence type="ECO:0008006" key="4">
    <source>
        <dbReference type="Google" id="ProtNLM"/>
    </source>
</evidence>
<dbReference type="InterPro" id="IPR010288">
    <property type="entry name" value="EcsB_ABC"/>
</dbReference>
<feature type="transmembrane region" description="Helical" evidence="1">
    <location>
        <begin position="40"/>
        <end position="59"/>
    </location>
</feature>
<comment type="caution">
    <text evidence="2">The sequence shown here is derived from an EMBL/GenBank/DDBJ whole genome shotgun (WGS) entry which is preliminary data.</text>
</comment>
<dbReference type="Proteomes" id="UP000606653">
    <property type="component" value="Unassembled WGS sequence"/>
</dbReference>
<gene>
    <name evidence="2" type="ORF">GCM10010969_38690</name>
</gene>
<feature type="transmembrane region" description="Helical" evidence="1">
    <location>
        <begin position="186"/>
        <end position="203"/>
    </location>
</feature>
<dbReference type="RefSeq" id="WP_018978406.1">
    <property type="nucleotide sequence ID" value="NZ_BMLN01000017.1"/>
</dbReference>
<keyword evidence="3" id="KW-1185">Reference proteome</keyword>
<feature type="transmembrane region" description="Helical" evidence="1">
    <location>
        <begin position="400"/>
        <end position="422"/>
    </location>
</feature>
<organism evidence="2 3">
    <name type="scientific">Saccharibacillus kuerlensis</name>
    <dbReference type="NCBI Taxonomy" id="459527"/>
    <lineage>
        <taxon>Bacteria</taxon>
        <taxon>Bacillati</taxon>
        <taxon>Bacillota</taxon>
        <taxon>Bacilli</taxon>
        <taxon>Bacillales</taxon>
        <taxon>Paenibacillaceae</taxon>
        <taxon>Saccharibacillus</taxon>
    </lineage>
</organism>
<dbReference type="EMBL" id="BMLN01000017">
    <property type="protein sequence ID" value="GGO08853.1"/>
    <property type="molecule type" value="Genomic_DNA"/>
</dbReference>
<feature type="transmembrane region" description="Helical" evidence="1">
    <location>
        <begin position="372"/>
        <end position="394"/>
    </location>
</feature>
<reference evidence="3" key="1">
    <citation type="journal article" date="2019" name="Int. J. Syst. Evol. Microbiol.">
        <title>The Global Catalogue of Microorganisms (GCM) 10K type strain sequencing project: providing services to taxonomists for standard genome sequencing and annotation.</title>
        <authorList>
            <consortium name="The Broad Institute Genomics Platform"/>
            <consortium name="The Broad Institute Genome Sequencing Center for Infectious Disease"/>
            <person name="Wu L."/>
            <person name="Ma J."/>
        </authorList>
    </citation>
    <scope>NUCLEOTIDE SEQUENCE [LARGE SCALE GENOMIC DNA]</scope>
    <source>
        <strain evidence="3">CGMCC 1.6964</strain>
    </source>
</reference>
<feature type="transmembrane region" description="Helical" evidence="1">
    <location>
        <begin position="209"/>
        <end position="226"/>
    </location>
</feature>
<proteinExistence type="predicted"/>
<protein>
    <recommendedName>
        <fullName evidence="4">ABC-2 type transport system permease protein</fullName>
    </recommendedName>
</protein>
<evidence type="ECO:0000313" key="2">
    <source>
        <dbReference type="EMBL" id="GGO08853.1"/>
    </source>
</evidence>
<keyword evidence="1" id="KW-1133">Transmembrane helix</keyword>
<dbReference type="Pfam" id="PF05975">
    <property type="entry name" value="EcsB"/>
    <property type="match status" value="1"/>
</dbReference>
<evidence type="ECO:0000256" key="1">
    <source>
        <dbReference type="SAM" id="Phobius"/>
    </source>
</evidence>
<evidence type="ECO:0000313" key="3">
    <source>
        <dbReference type="Proteomes" id="UP000606653"/>
    </source>
</evidence>
<keyword evidence="1" id="KW-0812">Transmembrane</keyword>
<feature type="transmembrane region" description="Helical" evidence="1">
    <location>
        <begin position="79"/>
        <end position="100"/>
    </location>
</feature>
<feature type="transmembrane region" description="Helical" evidence="1">
    <location>
        <begin position="156"/>
        <end position="179"/>
    </location>
</feature>
<keyword evidence="1" id="KW-0472">Membrane</keyword>